<dbReference type="EMBL" id="HBFM01029490">
    <property type="protein sequence ID" value="CAD8787728.1"/>
    <property type="molecule type" value="Transcribed_RNA"/>
</dbReference>
<proteinExistence type="inferred from homology"/>
<feature type="compositionally biased region" description="Basic residues" evidence="3">
    <location>
        <begin position="406"/>
        <end position="415"/>
    </location>
</feature>
<dbReference type="AlphaFoldDB" id="A0A7S0VQ31"/>
<name>A0A7S0VQ31_9CHLO</name>
<feature type="compositionally biased region" description="Basic and acidic residues" evidence="3">
    <location>
        <begin position="285"/>
        <end position="294"/>
    </location>
</feature>
<evidence type="ECO:0000313" key="4">
    <source>
        <dbReference type="EMBL" id="CAD8787728.1"/>
    </source>
</evidence>
<keyword evidence="2" id="KW-0808">Transferase</keyword>
<sequence length="415" mass="47270">MKSRHQGRDESGSFYDFSASEPPRNAESGAVLLDLDRHFDAMHFIWWINSFSDRLYSKFFHGDKETFPLGFAAAGKAQCFYHNKVPPGGVFKWTRGMLRRRAVRGRPREVTGDGYELIAFVQFLPRDNYLDLVHGGNGTVWGAISSVWPPPSDRPYLEALGGHEPIMIHRTLDKFSEGEVRDPAQKHSLNEIQNLRSLIRNALAQFAVDDDDISSSDMKRNEMEGVGDGIKGGNSNDDENDDDNDEDNGKEEEKEMDVGSGGTFLGHKANRGISGKKEEEEEEVGSGKEKTGGKEVVTKERMRRGWEGWEGWEGMRKIHGLPWMQGTQGVKKKLSAAQQRLEQNVNESQGTLHLCRRRPHYHQQQQQQQQCPEMGDQTEGPGQREERVRRRNRANRFSGPPAPLHAGRRRRRRRH</sequence>
<evidence type="ECO:0000256" key="1">
    <source>
        <dbReference type="ARBA" id="ARBA00009105"/>
    </source>
</evidence>
<protein>
    <submittedName>
        <fullName evidence="4">Uncharacterized protein</fullName>
    </submittedName>
</protein>
<feature type="compositionally biased region" description="Basic and acidic residues" evidence="3">
    <location>
        <begin position="1"/>
        <end position="11"/>
    </location>
</feature>
<gene>
    <name evidence="4" type="ORF">PPAR00522_LOCUS19151</name>
</gene>
<organism evidence="4">
    <name type="scientific">Polytomella parva</name>
    <dbReference type="NCBI Taxonomy" id="51329"/>
    <lineage>
        <taxon>Eukaryota</taxon>
        <taxon>Viridiplantae</taxon>
        <taxon>Chlorophyta</taxon>
        <taxon>core chlorophytes</taxon>
        <taxon>Chlorophyceae</taxon>
        <taxon>CS clade</taxon>
        <taxon>Chlamydomonadales</taxon>
        <taxon>Chlamydomonadaceae</taxon>
        <taxon>Polytomella</taxon>
    </lineage>
</organism>
<comment type="similarity">
    <text evidence="1">Belongs to the MNN1/MNT family.</text>
</comment>
<evidence type="ECO:0000256" key="2">
    <source>
        <dbReference type="ARBA" id="ARBA00022679"/>
    </source>
</evidence>
<feature type="region of interest" description="Disordered" evidence="3">
    <location>
        <begin position="1"/>
        <end position="24"/>
    </location>
</feature>
<dbReference type="GO" id="GO:0016757">
    <property type="term" value="F:glycosyltransferase activity"/>
    <property type="evidence" value="ECO:0007669"/>
    <property type="project" value="InterPro"/>
</dbReference>
<accession>A0A7S0VQ31</accession>
<dbReference type="InterPro" id="IPR022751">
    <property type="entry name" value="Alpha_mannosyltransferase"/>
</dbReference>
<dbReference type="Pfam" id="PF11051">
    <property type="entry name" value="Mannosyl_trans3"/>
    <property type="match status" value="1"/>
</dbReference>
<feature type="region of interest" description="Disordered" evidence="3">
    <location>
        <begin position="214"/>
        <end position="294"/>
    </location>
</feature>
<feature type="compositionally biased region" description="Acidic residues" evidence="3">
    <location>
        <begin position="236"/>
        <end position="250"/>
    </location>
</feature>
<feature type="region of interest" description="Disordered" evidence="3">
    <location>
        <begin position="327"/>
        <end position="415"/>
    </location>
</feature>
<feature type="compositionally biased region" description="Polar residues" evidence="3">
    <location>
        <begin position="336"/>
        <end position="351"/>
    </location>
</feature>
<reference evidence="4" key="1">
    <citation type="submission" date="2021-01" db="EMBL/GenBank/DDBJ databases">
        <authorList>
            <person name="Corre E."/>
            <person name="Pelletier E."/>
            <person name="Niang G."/>
            <person name="Scheremetjew M."/>
            <person name="Finn R."/>
            <person name="Kale V."/>
            <person name="Holt S."/>
            <person name="Cochrane G."/>
            <person name="Meng A."/>
            <person name="Brown T."/>
            <person name="Cohen L."/>
        </authorList>
    </citation>
    <scope>NUCLEOTIDE SEQUENCE</scope>
    <source>
        <strain evidence="4">SAG 63-3</strain>
    </source>
</reference>
<evidence type="ECO:0000256" key="3">
    <source>
        <dbReference type="SAM" id="MobiDB-lite"/>
    </source>
</evidence>